<dbReference type="CDD" id="cd16282">
    <property type="entry name" value="metallo-hydrolase-like_MBL-fold"/>
    <property type="match status" value="1"/>
</dbReference>
<dbReference type="SUPFAM" id="SSF56281">
    <property type="entry name" value="Metallo-hydrolase/oxidoreductase"/>
    <property type="match status" value="1"/>
</dbReference>
<dbReference type="SMART" id="SM00849">
    <property type="entry name" value="Lactamase_B"/>
    <property type="match status" value="1"/>
</dbReference>
<organism evidence="2 3">
    <name type="scientific">Amycolatopsis acididurans</name>
    <dbReference type="NCBI Taxonomy" id="2724524"/>
    <lineage>
        <taxon>Bacteria</taxon>
        <taxon>Bacillati</taxon>
        <taxon>Actinomycetota</taxon>
        <taxon>Actinomycetes</taxon>
        <taxon>Pseudonocardiales</taxon>
        <taxon>Pseudonocardiaceae</taxon>
        <taxon>Amycolatopsis</taxon>
    </lineage>
</organism>
<gene>
    <name evidence="2" type="ORF">HFP15_28330</name>
</gene>
<protein>
    <submittedName>
        <fullName evidence="2">MBL fold metallo-hydrolase</fullName>
    </submittedName>
</protein>
<evidence type="ECO:0000313" key="2">
    <source>
        <dbReference type="EMBL" id="NKQ56785.1"/>
    </source>
</evidence>
<comment type="caution">
    <text evidence="2">The sequence shown here is derived from an EMBL/GenBank/DDBJ whole genome shotgun (WGS) entry which is preliminary data.</text>
</comment>
<accession>A0ABX1JEG7</accession>
<proteinExistence type="predicted"/>
<dbReference type="PANTHER" id="PTHR42951">
    <property type="entry name" value="METALLO-BETA-LACTAMASE DOMAIN-CONTAINING"/>
    <property type="match status" value="1"/>
</dbReference>
<dbReference type="InterPro" id="IPR050855">
    <property type="entry name" value="NDM-1-like"/>
</dbReference>
<dbReference type="InterPro" id="IPR036866">
    <property type="entry name" value="RibonucZ/Hydroxyglut_hydro"/>
</dbReference>
<dbReference type="PANTHER" id="PTHR42951:SF4">
    <property type="entry name" value="ACYL-COENZYME A THIOESTERASE MBLAC2"/>
    <property type="match status" value="1"/>
</dbReference>
<dbReference type="Proteomes" id="UP000715441">
    <property type="component" value="Unassembled WGS sequence"/>
</dbReference>
<evidence type="ECO:0000313" key="3">
    <source>
        <dbReference type="Proteomes" id="UP000715441"/>
    </source>
</evidence>
<dbReference type="Pfam" id="PF00753">
    <property type="entry name" value="Lactamase_B"/>
    <property type="match status" value="1"/>
</dbReference>
<keyword evidence="3" id="KW-1185">Reference proteome</keyword>
<evidence type="ECO:0000259" key="1">
    <source>
        <dbReference type="SMART" id="SM00849"/>
    </source>
</evidence>
<dbReference type="Gene3D" id="3.60.15.10">
    <property type="entry name" value="Ribonuclease Z/Hydroxyacylglutathione hydrolase-like"/>
    <property type="match status" value="1"/>
</dbReference>
<dbReference type="RefSeq" id="WP_168519817.1">
    <property type="nucleotide sequence ID" value="NZ_JAAXLS010000027.1"/>
</dbReference>
<reference evidence="2 3" key="1">
    <citation type="submission" date="2020-04" db="EMBL/GenBank/DDBJ databases">
        <title>Novel species.</title>
        <authorList>
            <person name="Teo W.F.A."/>
            <person name="Lipun K."/>
            <person name="Srisuk N."/>
            <person name="Duangmal K."/>
        </authorList>
    </citation>
    <scope>NUCLEOTIDE SEQUENCE [LARGE SCALE GENOMIC DNA]</scope>
    <source>
        <strain evidence="2 3">K13G38</strain>
    </source>
</reference>
<dbReference type="EMBL" id="JAAXLS010000027">
    <property type="protein sequence ID" value="NKQ56785.1"/>
    <property type="molecule type" value="Genomic_DNA"/>
</dbReference>
<feature type="domain" description="Metallo-beta-lactamase" evidence="1">
    <location>
        <begin position="19"/>
        <end position="203"/>
    </location>
</feature>
<sequence length="222" mass="24183">MRWTEVGDGVLARRHEHLDLTLGLVIGTERCLVIDTGGDETQGAEYAAAVRGITSLPWVVVITHAHFDHHFGTRAFLPCPVWAHERCAAAMNDDRPEWVETFRREGKPELARRLAAARPVPPTDVLTAEVTLDLGGRAVTLLHPGRAHTDHDVAVHVPGAGVVFTGDLVEAEPAIGPDSHVREWPAALDRLLDLGAHTYVPGHGDPVGAEFVRAQRDRLSRS</sequence>
<name>A0ABX1JEG7_9PSEU</name>
<dbReference type="InterPro" id="IPR001279">
    <property type="entry name" value="Metallo-B-lactamas"/>
</dbReference>